<dbReference type="KEGG" id="npi:G7071_05950"/>
<feature type="transmembrane region" description="Helical" evidence="2">
    <location>
        <begin position="77"/>
        <end position="96"/>
    </location>
</feature>
<sequence length="292" mass="29850">MSNHHRLTRRETESILDAPVEPASRLSGLLGALRAPARPAELRRENLAVAAFHTARLEPVTSTRSVMTTPRRAATRAVVATGIVVTLASGGFALAATDNLPTLPGQASDQATASVAKVQAAASGSETVDPTETTQPADNASATESASPTPSFKGLCKAYQNGNRQTRGKSLDSAAFTALATEAGGKESIATYCVTVIGEPKAKPSKPAKPTQAATPSKPAKPTKPTQAVTATKPTPLKPTRPTRPTGPAPVKPTQATTPVKPTATPTTATTSAQDAKDTKDAKGKPAGAGRP</sequence>
<feature type="compositionally biased region" description="Low complexity" evidence="1">
    <location>
        <begin position="208"/>
        <end position="244"/>
    </location>
</feature>
<dbReference type="AlphaFoldDB" id="A0A6G7YE88"/>
<accession>A0A6G7YE88</accession>
<gene>
    <name evidence="3" type="ORF">G7071_05950</name>
</gene>
<evidence type="ECO:0000256" key="2">
    <source>
        <dbReference type="SAM" id="Phobius"/>
    </source>
</evidence>
<feature type="compositionally biased region" description="Low complexity" evidence="1">
    <location>
        <begin position="140"/>
        <end position="151"/>
    </location>
</feature>
<evidence type="ECO:0000313" key="3">
    <source>
        <dbReference type="EMBL" id="QIK75039.1"/>
    </source>
</evidence>
<keyword evidence="4" id="KW-1185">Reference proteome</keyword>
<feature type="region of interest" description="Disordered" evidence="1">
    <location>
        <begin position="121"/>
        <end position="157"/>
    </location>
</feature>
<protein>
    <submittedName>
        <fullName evidence="3">Uncharacterized protein</fullName>
    </submittedName>
</protein>
<evidence type="ECO:0000313" key="4">
    <source>
        <dbReference type="Proteomes" id="UP000502035"/>
    </source>
</evidence>
<keyword evidence="2" id="KW-1133">Transmembrane helix</keyword>
<evidence type="ECO:0000256" key="1">
    <source>
        <dbReference type="SAM" id="MobiDB-lite"/>
    </source>
</evidence>
<feature type="region of interest" description="Disordered" evidence="1">
    <location>
        <begin position="200"/>
        <end position="292"/>
    </location>
</feature>
<name>A0A6G7YE88_9ACTN</name>
<keyword evidence="2" id="KW-0812">Transmembrane</keyword>
<dbReference type="Proteomes" id="UP000502035">
    <property type="component" value="Chromosome"/>
</dbReference>
<feature type="compositionally biased region" description="Basic and acidic residues" evidence="1">
    <location>
        <begin position="275"/>
        <end position="284"/>
    </location>
</feature>
<dbReference type="EMBL" id="CP049866">
    <property type="protein sequence ID" value="QIK75039.1"/>
    <property type="molecule type" value="Genomic_DNA"/>
</dbReference>
<organism evidence="3 4">
    <name type="scientific">Nocardioides piscis</name>
    <dbReference type="NCBI Taxonomy" id="2714938"/>
    <lineage>
        <taxon>Bacteria</taxon>
        <taxon>Bacillati</taxon>
        <taxon>Actinomycetota</taxon>
        <taxon>Actinomycetes</taxon>
        <taxon>Propionibacteriales</taxon>
        <taxon>Nocardioidaceae</taxon>
        <taxon>Nocardioides</taxon>
    </lineage>
</organism>
<proteinExistence type="predicted"/>
<feature type="compositionally biased region" description="Polar residues" evidence="1">
    <location>
        <begin position="124"/>
        <end position="138"/>
    </location>
</feature>
<dbReference type="RefSeq" id="WP_166316129.1">
    <property type="nucleotide sequence ID" value="NZ_CP049866.1"/>
</dbReference>
<reference evidence="3 4" key="1">
    <citation type="submission" date="2020-03" db="EMBL/GenBank/DDBJ databases">
        <title>Nocardioides sp. nov., isolated from fish.</title>
        <authorList>
            <person name="Hyun D.-W."/>
            <person name="Bae J.-W."/>
        </authorList>
    </citation>
    <scope>NUCLEOTIDE SEQUENCE [LARGE SCALE GENOMIC DNA]</scope>
    <source>
        <strain evidence="3 4">HDW12A</strain>
    </source>
</reference>
<feature type="compositionally biased region" description="Low complexity" evidence="1">
    <location>
        <begin position="252"/>
        <end position="271"/>
    </location>
</feature>
<keyword evidence="2" id="KW-0472">Membrane</keyword>